<evidence type="ECO:0000313" key="8">
    <source>
        <dbReference type="Proteomes" id="UP001470230"/>
    </source>
</evidence>
<dbReference type="InterPro" id="IPR000719">
    <property type="entry name" value="Prot_kinase_dom"/>
</dbReference>
<accession>A0ABR2KJR1</accession>
<gene>
    <name evidence="7" type="ORF">M9Y10_028209</name>
</gene>
<feature type="domain" description="Protein kinase" evidence="6">
    <location>
        <begin position="49"/>
        <end position="324"/>
    </location>
</feature>
<feature type="transmembrane region" description="Helical" evidence="5">
    <location>
        <begin position="106"/>
        <end position="126"/>
    </location>
</feature>
<dbReference type="PANTHER" id="PTHR44329">
    <property type="entry name" value="SERINE/THREONINE-PROTEIN KINASE TNNI3K-RELATED"/>
    <property type="match status" value="1"/>
</dbReference>
<name>A0ABR2KJR1_9EUKA</name>
<feature type="binding site" evidence="3">
    <location>
        <position position="78"/>
    </location>
    <ligand>
        <name>ATP</name>
        <dbReference type="ChEBI" id="CHEBI:30616"/>
    </ligand>
</feature>
<dbReference type="CDD" id="cd13999">
    <property type="entry name" value="STKc_MAP3K-like"/>
    <property type="match status" value="1"/>
</dbReference>
<evidence type="ECO:0000313" key="7">
    <source>
        <dbReference type="EMBL" id="KAK8891006.1"/>
    </source>
</evidence>
<evidence type="ECO:0000256" key="5">
    <source>
        <dbReference type="SAM" id="Phobius"/>
    </source>
</evidence>
<comment type="caution">
    <text evidence="7">The sequence shown here is derived from an EMBL/GenBank/DDBJ whole genome shotgun (WGS) entry which is preliminary data.</text>
</comment>
<feature type="region of interest" description="Disordered" evidence="4">
    <location>
        <begin position="441"/>
        <end position="472"/>
    </location>
</feature>
<dbReference type="PANTHER" id="PTHR44329:SF214">
    <property type="entry name" value="PROTEIN KINASE DOMAIN-CONTAINING PROTEIN"/>
    <property type="match status" value="1"/>
</dbReference>
<sequence>MDVKKRIRIFVSITIITSSFKNQNMSHELRLLKMLQNEFPSFLIDPKDYEREKIIGKGGYAEVWLATNKKNGEKVALKQLYHSITVKQARSFAREIKTMLYGHHPFFLKFLGFSATSPLILISEYMPNRSLFHFLKSKHRRSKLTGTHRTLIAMGISHAMWYLHSLGIIHRDLKSMNILLNSDFSPRLCDFGIARFLSSDPDDVMTTRIGTPHWMAPEILNDQKYGFPADVYSYSMLLYEMLTNSIPWLGKDPATILKLVCTDHARPKFLRDDEEDEDSNSKEERRKPKISIKQLAKLCWAQSPDDRPTFQKIYELFKTKQVFFIGTDLKKVDELDQKLSLFMSKSKGTNNNKNKNSSISFDVDYSEDEKFSSPITKNTTTENNDDDYSSYDDDYDDSSFVVGKSQLISRQKSRNVPIKASKLKAMTAEVIYDDSTAHDDTNSQIIKQDSNSISSISAEQSNERSSFRNKRGRKYSEYSSYANEKIRDSQRKNQINFDNLKSIENFSTFSNELKKIPTMISIKQLNLFFSTISDYFDEEIDEDAMELILTTIRSILSNNSIENNDDSLSIDPSSAFRNAVIDCILQFDIHQKIIFKSSELMEISLEILLILFKNRSVAFQNDFEKQMNFIIKKNPSKAVILLAYFASAYLSSSATPKKGNKNTKHNYLNSWTLLDLLIKRSNDFFKGKSGIELISLLFNLCIYSNEYKENRLESCIKVFQNGSKLDISQEDTIAISYNCLSYFSFEIEDIEFEISDLTFILKEASKPSTIRMILYILLKLKRISRKEKKNLIQVLLGIAKTFPEANLCLIRLCSKEDGANVLMEDLSWISMNLPTIKDTLSLFLAVFYQIDNRKILLKSKHASSMLNNLLTLQNGSEIDGNSEILTIVSILFNSFGNLPIELFDLFTRRGVFTSIVDAAISAKSFASLKAAIEIMVSSSGEKFNDEFLRLFDIISKKILKWPKLIPRIIQAFTTLSEYQQCASKIKSLKLDKIIQENFGIDSKYYKMASKLASSLR</sequence>
<evidence type="ECO:0000256" key="4">
    <source>
        <dbReference type="SAM" id="MobiDB-lite"/>
    </source>
</evidence>
<evidence type="ECO:0000259" key="6">
    <source>
        <dbReference type="PROSITE" id="PS50011"/>
    </source>
</evidence>
<keyword evidence="5" id="KW-0812">Transmembrane</keyword>
<feature type="region of interest" description="Disordered" evidence="4">
    <location>
        <begin position="371"/>
        <end position="390"/>
    </location>
</feature>
<dbReference type="SMART" id="SM00220">
    <property type="entry name" value="S_TKc"/>
    <property type="match status" value="1"/>
</dbReference>
<dbReference type="InterPro" id="IPR051681">
    <property type="entry name" value="Ser/Thr_Kinases-Pseudokinases"/>
</dbReference>
<reference evidence="7 8" key="1">
    <citation type="submission" date="2024-04" db="EMBL/GenBank/DDBJ databases">
        <title>Tritrichomonas musculus Genome.</title>
        <authorList>
            <person name="Alves-Ferreira E."/>
            <person name="Grigg M."/>
            <person name="Lorenzi H."/>
            <person name="Galac M."/>
        </authorList>
    </citation>
    <scope>NUCLEOTIDE SEQUENCE [LARGE SCALE GENOMIC DNA]</scope>
    <source>
        <strain evidence="7 8">EAF2021</strain>
    </source>
</reference>
<protein>
    <recommendedName>
        <fullName evidence="6">Protein kinase domain-containing protein</fullName>
    </recommendedName>
</protein>
<dbReference type="PROSITE" id="PS00107">
    <property type="entry name" value="PROTEIN_KINASE_ATP"/>
    <property type="match status" value="1"/>
</dbReference>
<dbReference type="InterPro" id="IPR017441">
    <property type="entry name" value="Protein_kinase_ATP_BS"/>
</dbReference>
<dbReference type="InterPro" id="IPR011009">
    <property type="entry name" value="Kinase-like_dom_sf"/>
</dbReference>
<dbReference type="EMBL" id="JAPFFF010000004">
    <property type="protein sequence ID" value="KAK8891006.1"/>
    <property type="molecule type" value="Genomic_DNA"/>
</dbReference>
<proteinExistence type="predicted"/>
<evidence type="ECO:0000256" key="1">
    <source>
        <dbReference type="ARBA" id="ARBA00022741"/>
    </source>
</evidence>
<dbReference type="PROSITE" id="PS50011">
    <property type="entry name" value="PROTEIN_KINASE_DOM"/>
    <property type="match status" value="1"/>
</dbReference>
<keyword evidence="2 3" id="KW-0067">ATP-binding</keyword>
<organism evidence="7 8">
    <name type="scientific">Tritrichomonas musculus</name>
    <dbReference type="NCBI Taxonomy" id="1915356"/>
    <lineage>
        <taxon>Eukaryota</taxon>
        <taxon>Metamonada</taxon>
        <taxon>Parabasalia</taxon>
        <taxon>Tritrichomonadida</taxon>
        <taxon>Tritrichomonadidae</taxon>
        <taxon>Tritrichomonas</taxon>
    </lineage>
</organism>
<feature type="compositionally biased region" description="Low complexity" evidence="4">
    <location>
        <begin position="442"/>
        <end position="460"/>
    </location>
</feature>
<dbReference type="InterPro" id="IPR008271">
    <property type="entry name" value="Ser/Thr_kinase_AS"/>
</dbReference>
<evidence type="ECO:0000256" key="2">
    <source>
        <dbReference type="ARBA" id="ARBA00022840"/>
    </source>
</evidence>
<dbReference type="SUPFAM" id="SSF56112">
    <property type="entry name" value="Protein kinase-like (PK-like)"/>
    <property type="match status" value="1"/>
</dbReference>
<dbReference type="Gene3D" id="1.10.510.10">
    <property type="entry name" value="Transferase(Phosphotransferase) domain 1"/>
    <property type="match status" value="1"/>
</dbReference>
<keyword evidence="8" id="KW-1185">Reference proteome</keyword>
<dbReference type="PROSITE" id="PS00108">
    <property type="entry name" value="PROTEIN_KINASE_ST"/>
    <property type="match status" value="1"/>
</dbReference>
<dbReference type="Proteomes" id="UP001470230">
    <property type="component" value="Unassembled WGS sequence"/>
</dbReference>
<dbReference type="Pfam" id="PF00069">
    <property type="entry name" value="Pkinase"/>
    <property type="match status" value="1"/>
</dbReference>
<keyword evidence="5" id="KW-0472">Membrane</keyword>
<keyword evidence="1 3" id="KW-0547">Nucleotide-binding</keyword>
<keyword evidence="5" id="KW-1133">Transmembrane helix</keyword>
<evidence type="ECO:0000256" key="3">
    <source>
        <dbReference type="PROSITE-ProRule" id="PRU10141"/>
    </source>
</evidence>